<comment type="caution">
    <text evidence="9">The sequence shown here is derived from an EMBL/GenBank/DDBJ whole genome shotgun (WGS) entry which is preliminary data.</text>
</comment>
<feature type="transmembrane region" description="Helical" evidence="7">
    <location>
        <begin position="201"/>
        <end position="221"/>
    </location>
</feature>
<feature type="transmembrane region" description="Helical" evidence="7">
    <location>
        <begin position="12"/>
        <end position="35"/>
    </location>
</feature>
<evidence type="ECO:0000256" key="2">
    <source>
        <dbReference type="ARBA" id="ARBA00022692"/>
    </source>
</evidence>
<evidence type="ECO:0000256" key="1">
    <source>
        <dbReference type="ARBA" id="ARBA00004141"/>
    </source>
</evidence>
<gene>
    <name evidence="9" type="ORF">B0T18DRAFT_428258</name>
</gene>
<dbReference type="GO" id="GO:0016020">
    <property type="term" value="C:membrane"/>
    <property type="evidence" value="ECO:0007669"/>
    <property type="project" value="UniProtKB-SubCell"/>
</dbReference>
<protein>
    <recommendedName>
        <fullName evidence="8">Rhodopsin domain-containing protein</fullName>
    </recommendedName>
</protein>
<organism evidence="9 10">
    <name type="scientific">Schizothecium vesticola</name>
    <dbReference type="NCBI Taxonomy" id="314040"/>
    <lineage>
        <taxon>Eukaryota</taxon>
        <taxon>Fungi</taxon>
        <taxon>Dikarya</taxon>
        <taxon>Ascomycota</taxon>
        <taxon>Pezizomycotina</taxon>
        <taxon>Sordariomycetes</taxon>
        <taxon>Sordariomycetidae</taxon>
        <taxon>Sordariales</taxon>
        <taxon>Schizotheciaceae</taxon>
        <taxon>Schizothecium</taxon>
    </lineage>
</organism>
<feature type="domain" description="Rhodopsin" evidence="8">
    <location>
        <begin position="31"/>
        <end position="266"/>
    </location>
</feature>
<keyword evidence="2 7" id="KW-0812">Transmembrane</keyword>
<comment type="subcellular location">
    <subcellularLocation>
        <location evidence="1">Membrane</location>
        <topology evidence="1">Multi-pass membrane protein</topology>
    </subcellularLocation>
</comment>
<evidence type="ECO:0000256" key="5">
    <source>
        <dbReference type="ARBA" id="ARBA00038359"/>
    </source>
</evidence>
<feature type="transmembrane region" description="Helical" evidence="7">
    <location>
        <begin position="125"/>
        <end position="155"/>
    </location>
</feature>
<dbReference type="InterPro" id="IPR052337">
    <property type="entry name" value="SAT4-like"/>
</dbReference>
<accession>A0AA40F3F0</accession>
<dbReference type="Proteomes" id="UP001172155">
    <property type="component" value="Unassembled WGS sequence"/>
</dbReference>
<feature type="compositionally biased region" description="Basic and acidic residues" evidence="6">
    <location>
        <begin position="353"/>
        <end position="363"/>
    </location>
</feature>
<evidence type="ECO:0000256" key="6">
    <source>
        <dbReference type="SAM" id="MobiDB-lite"/>
    </source>
</evidence>
<evidence type="ECO:0000256" key="3">
    <source>
        <dbReference type="ARBA" id="ARBA00022989"/>
    </source>
</evidence>
<feature type="compositionally biased region" description="Polar residues" evidence="6">
    <location>
        <begin position="367"/>
        <end position="379"/>
    </location>
</feature>
<dbReference type="AlphaFoldDB" id="A0AA40F3F0"/>
<dbReference type="PANTHER" id="PTHR33048">
    <property type="entry name" value="PTH11-LIKE INTEGRAL MEMBRANE PROTEIN (AFU_ORTHOLOGUE AFUA_5G11245)"/>
    <property type="match status" value="1"/>
</dbReference>
<evidence type="ECO:0000313" key="9">
    <source>
        <dbReference type="EMBL" id="KAK0750291.1"/>
    </source>
</evidence>
<keyword evidence="3 7" id="KW-1133">Transmembrane helix</keyword>
<evidence type="ECO:0000256" key="7">
    <source>
        <dbReference type="SAM" id="Phobius"/>
    </source>
</evidence>
<feature type="transmembrane region" description="Helical" evidence="7">
    <location>
        <begin position="90"/>
        <end position="113"/>
    </location>
</feature>
<feature type="transmembrane region" description="Helical" evidence="7">
    <location>
        <begin position="47"/>
        <end position="70"/>
    </location>
</feature>
<evidence type="ECO:0000259" key="8">
    <source>
        <dbReference type="Pfam" id="PF20684"/>
    </source>
</evidence>
<proteinExistence type="inferred from homology"/>
<feature type="region of interest" description="Disordered" evidence="6">
    <location>
        <begin position="289"/>
        <end position="379"/>
    </location>
</feature>
<dbReference type="EMBL" id="JAUKUD010000003">
    <property type="protein sequence ID" value="KAK0750291.1"/>
    <property type="molecule type" value="Genomic_DNA"/>
</dbReference>
<sequence>MSAPVRTESNGPLVTGVAVGFLSAAVVFMALRFYTRGAILKNIGKDDWTILVALVFSLVNSIAMCFEVKYGMGRHIENVSMEEGLEQLKYLMVAILTYNMGMNVVKLGFLFQYRRIFRDKLIQRICLSAIAVVCLWACTQAALLSLACLPIGVIIPTMATSCLNTLPIWYFSSSMSMATDIAILCIPLPSVWKLQLPWRQFVIVVGIFCLGFFVCIISVYRMFTLRAGVISEDPSWDNIGAAMWSCIELNVAIIASSLPTLRPLFAHLLPGLGLSSAGRATYLRYGSATAGGGRSGTRSFATRPKKTMQKSISNEELTLDNMTPTPSESERGRGPRNYAAHATADHSGGQFPHDSKDEGRIFMKTEISVNTGSRGVSRK</sequence>
<feature type="compositionally biased region" description="Polar residues" evidence="6">
    <location>
        <begin position="309"/>
        <end position="327"/>
    </location>
</feature>
<dbReference type="PANTHER" id="PTHR33048:SF47">
    <property type="entry name" value="INTEGRAL MEMBRANE PROTEIN-RELATED"/>
    <property type="match status" value="1"/>
</dbReference>
<dbReference type="InterPro" id="IPR049326">
    <property type="entry name" value="Rhodopsin_dom_fungi"/>
</dbReference>
<comment type="similarity">
    <text evidence="5">Belongs to the SAT4 family.</text>
</comment>
<dbReference type="Pfam" id="PF20684">
    <property type="entry name" value="Fung_rhodopsin"/>
    <property type="match status" value="1"/>
</dbReference>
<name>A0AA40F3F0_9PEZI</name>
<evidence type="ECO:0000313" key="10">
    <source>
        <dbReference type="Proteomes" id="UP001172155"/>
    </source>
</evidence>
<keyword evidence="10" id="KW-1185">Reference proteome</keyword>
<keyword evidence="4 7" id="KW-0472">Membrane</keyword>
<reference evidence="9" key="1">
    <citation type="submission" date="2023-06" db="EMBL/GenBank/DDBJ databases">
        <title>Genome-scale phylogeny and comparative genomics of the fungal order Sordariales.</title>
        <authorList>
            <consortium name="Lawrence Berkeley National Laboratory"/>
            <person name="Hensen N."/>
            <person name="Bonometti L."/>
            <person name="Westerberg I."/>
            <person name="Brannstrom I.O."/>
            <person name="Guillou S."/>
            <person name="Cros-Aarteil S."/>
            <person name="Calhoun S."/>
            <person name="Haridas S."/>
            <person name="Kuo A."/>
            <person name="Mondo S."/>
            <person name="Pangilinan J."/>
            <person name="Riley R."/>
            <person name="LaButti K."/>
            <person name="Andreopoulos B."/>
            <person name="Lipzen A."/>
            <person name="Chen C."/>
            <person name="Yanf M."/>
            <person name="Daum C."/>
            <person name="Ng V."/>
            <person name="Clum A."/>
            <person name="Steindorff A."/>
            <person name="Ohm R."/>
            <person name="Martin F."/>
            <person name="Silar P."/>
            <person name="Natvig D."/>
            <person name="Lalanne C."/>
            <person name="Gautier V."/>
            <person name="Ament-velasquez S.L."/>
            <person name="Kruys A."/>
            <person name="Hutchinson M.I."/>
            <person name="Powell A.J."/>
            <person name="Barry K."/>
            <person name="Miller A.N."/>
            <person name="Grigoriev I.V."/>
            <person name="Debuchy R."/>
            <person name="Gladieux P."/>
            <person name="Thoren M.H."/>
            <person name="Johannesson H."/>
        </authorList>
    </citation>
    <scope>NUCLEOTIDE SEQUENCE</scope>
    <source>
        <strain evidence="9">SMH3187-1</strain>
    </source>
</reference>
<evidence type="ECO:0000256" key="4">
    <source>
        <dbReference type="ARBA" id="ARBA00023136"/>
    </source>
</evidence>